<evidence type="ECO:0000313" key="6">
    <source>
        <dbReference type="Proteomes" id="UP001159427"/>
    </source>
</evidence>
<proteinExistence type="predicted"/>
<feature type="non-terminal residue" evidence="5">
    <location>
        <position position="1"/>
    </location>
</feature>
<organism evidence="5 6">
    <name type="scientific">Porites evermanni</name>
    <dbReference type="NCBI Taxonomy" id="104178"/>
    <lineage>
        <taxon>Eukaryota</taxon>
        <taxon>Metazoa</taxon>
        <taxon>Cnidaria</taxon>
        <taxon>Anthozoa</taxon>
        <taxon>Hexacorallia</taxon>
        <taxon>Scleractinia</taxon>
        <taxon>Fungiina</taxon>
        <taxon>Poritidae</taxon>
        <taxon>Porites</taxon>
    </lineage>
</organism>
<dbReference type="Pfam" id="PF25106">
    <property type="entry name" value="VWA_4"/>
    <property type="match status" value="1"/>
</dbReference>
<reference evidence="5 6" key="1">
    <citation type="submission" date="2022-05" db="EMBL/GenBank/DDBJ databases">
        <authorList>
            <consortium name="Genoscope - CEA"/>
            <person name="William W."/>
        </authorList>
    </citation>
    <scope>NUCLEOTIDE SEQUENCE [LARGE SCALE GENOMIC DNA]</scope>
</reference>
<protein>
    <recommendedName>
        <fullName evidence="4">Hemicentin-1-like von Willebrand factor A domain-containing protein</fullName>
    </recommendedName>
</protein>
<dbReference type="Proteomes" id="UP001159427">
    <property type="component" value="Unassembled WGS sequence"/>
</dbReference>
<accession>A0ABN8T091</accession>
<name>A0ABN8T091_9CNID</name>
<dbReference type="PANTHER" id="PTHR14905:SF7">
    <property type="entry name" value="VON WILLEBRAND FACTOR A DOMAIN-CONTAINING PROTEIN 7"/>
    <property type="match status" value="1"/>
</dbReference>
<keyword evidence="3" id="KW-0732">Signal</keyword>
<dbReference type="InterPro" id="IPR056861">
    <property type="entry name" value="HMCN1-like_VWA"/>
</dbReference>
<evidence type="ECO:0000313" key="5">
    <source>
        <dbReference type="EMBL" id="CAH3196675.1"/>
    </source>
</evidence>
<keyword evidence="2" id="KW-0964">Secreted</keyword>
<dbReference type="SUPFAM" id="SSF53300">
    <property type="entry name" value="vWA-like"/>
    <property type="match status" value="1"/>
</dbReference>
<evidence type="ECO:0000256" key="2">
    <source>
        <dbReference type="ARBA" id="ARBA00022525"/>
    </source>
</evidence>
<dbReference type="Gene3D" id="3.40.50.410">
    <property type="entry name" value="von Willebrand factor, type A domain"/>
    <property type="match status" value="1"/>
</dbReference>
<evidence type="ECO:0000256" key="3">
    <source>
        <dbReference type="ARBA" id="ARBA00022729"/>
    </source>
</evidence>
<dbReference type="EMBL" id="CALNXI010004931">
    <property type="protein sequence ID" value="CAH3196675.1"/>
    <property type="molecule type" value="Genomic_DNA"/>
</dbReference>
<comment type="subcellular location">
    <subcellularLocation>
        <location evidence="1">Secreted</location>
    </subcellularLocation>
</comment>
<dbReference type="InterPro" id="IPR052577">
    <property type="entry name" value="VWA7"/>
</dbReference>
<gene>
    <name evidence="5" type="ORF">PEVE_00033274</name>
</gene>
<dbReference type="PANTHER" id="PTHR14905">
    <property type="entry name" value="NG37"/>
    <property type="match status" value="1"/>
</dbReference>
<comment type="caution">
    <text evidence="5">The sequence shown here is derived from an EMBL/GenBank/DDBJ whole genome shotgun (WGS) entry which is preliminary data.</text>
</comment>
<sequence>RKQFNVPCSLSRCAYKKSCTSRVTGHYKDKYLEDRTADMEKQMFFAWTLTVLLSLLFAEQSSGSFFSSLQFTRDALLDFSRGSQRTVDINLQPKETTRMVNKTYALILSQANSIGETKLRKVDESVMKTAFLSFSKISSDTIKASLDPSMRKDLPKDLLMTASVKSGVLEPIVLVPVKEKVIIKQTKREVYKSRTSPSNKFMKAINDIELAEANANALGVKYSYSTLAKLKSLVEKAIQSKSYIYAREVVGKIMYLLSTKAKSSSRKKRTSTSEGKVFLQDLRKKVGATKFDSFLAVQGDVGLMFAIDDTGSMSDEIQAVKKIANDIIYYKRKVPIKEYILSPFNDPYPYPTKADPVIVKTETEAGEFEEEIEKLRAHGGGDCPEYTFEGMRGALNKMEMGGSPLYVFTDAGPKDATEADIQEVKTIAKASGVAINFLTTGYCRGRGYGSRDPRNLHPAFLDLAKSTSGLAIVFNNAGELEKVSSLTIGTLDGDAIVSTGSTKKSRKKRSADGRYSIPVDDSIEKMSVTITTATEGRGIVLKNADNVEITSGKLSLSHITIYEITNPRKGIWTLTVPGSNGDHEFSVKSSSDSNVDFDHYFLITLSWRRRSSEVPVSNPVVGKPLNKIIISVAGSEKLDKSSLRLQLVTTEGKYISDLTLQPQNQGRFVVDFNAHAHGQPFKLKLKGTTQKGYPFERISHKIHKTTTAILRGTYASNYYTLPLGRTTFIRFQLCNFGATETFDFLVAKDTRRFVFRRRLSPKHVIKGRCVYISIFAKAARSEDVGKTDAVFIILKGRISRTVISETVHLLVDN</sequence>
<keyword evidence="6" id="KW-1185">Reference proteome</keyword>
<evidence type="ECO:0000259" key="4">
    <source>
        <dbReference type="Pfam" id="PF25106"/>
    </source>
</evidence>
<evidence type="ECO:0000256" key="1">
    <source>
        <dbReference type="ARBA" id="ARBA00004613"/>
    </source>
</evidence>
<feature type="domain" description="Hemicentin-1-like von Willebrand factor A" evidence="4">
    <location>
        <begin position="303"/>
        <end position="475"/>
    </location>
</feature>
<dbReference type="InterPro" id="IPR036465">
    <property type="entry name" value="vWFA_dom_sf"/>
</dbReference>